<accession>A0A9D2N9T2</accession>
<keyword evidence="3" id="KW-0378">Hydrolase</keyword>
<dbReference type="EMBL" id="DWWU01000012">
    <property type="protein sequence ID" value="HJC14724.1"/>
    <property type="molecule type" value="Genomic_DNA"/>
</dbReference>
<feature type="domain" description="Glycosyl hydrolase family 32 N-terminal" evidence="5">
    <location>
        <begin position="123"/>
        <end position="253"/>
    </location>
</feature>
<gene>
    <name evidence="6" type="ORF">H9705_02690</name>
</gene>
<evidence type="ECO:0000256" key="1">
    <source>
        <dbReference type="ARBA" id="ARBA00009902"/>
    </source>
</evidence>
<dbReference type="Gene3D" id="2.60.120.560">
    <property type="entry name" value="Exo-inulinase, domain 1"/>
    <property type="match status" value="1"/>
</dbReference>
<sequence length="475" mass="54962">MDLFYTPKYAKTGDVIPFYNEETKQFDNYYLKNWNPDAPGDLVVHGWHKITTADNRTYQEVPVNICGGTGSVIKVNGTYHMFYCTFDQDPPAQWARHAVSDDLTHWEDIPEDRFGPDGEIYRMSDWRDPFVFWNPEEKKWWMLLAARENSVTERNGCVALCVSDDLSRWEYRKPLYAPRTHQAANECPDLFRMGDWYYLVYSNYTDGFCTYYRMSKSLNGPWIRPAVDTFDGRAFYAAKTGSDGTNRYVYGWNPTRGENGWGFDPGKDFGKDYCSWNWGGSIVVHKLIQHEDGTLGVCPVDSVAEAYGQGEKTSWEFLTGQWSRRDEKALCSSPDGYGAALCDRLPRQGVVRAKICYEGEPTRFGMALHVDENFDKGYYLMFEPNFQRIEFRSGLRMYEQGGQMFPYAVEMERPLQLVAGKEYELELYIQDSLAVLYVNKDVAFGFRMYNESGKRLGWFVSEGSIRVWDVEIAGE</sequence>
<keyword evidence="4" id="KW-0326">Glycosidase</keyword>
<dbReference type="InterPro" id="IPR013148">
    <property type="entry name" value="Glyco_hydro_32_N"/>
</dbReference>
<dbReference type="PANTHER" id="PTHR43101">
    <property type="entry name" value="BETA-FRUCTOSIDASE"/>
    <property type="match status" value="1"/>
</dbReference>
<comment type="caution">
    <text evidence="6">The sequence shown here is derived from an EMBL/GenBank/DDBJ whole genome shotgun (WGS) entry which is preliminary data.</text>
</comment>
<dbReference type="SMART" id="SM00640">
    <property type="entry name" value="Glyco_32"/>
    <property type="match status" value="1"/>
</dbReference>
<dbReference type="SUPFAM" id="SSF75005">
    <property type="entry name" value="Arabinanase/levansucrase/invertase"/>
    <property type="match status" value="1"/>
</dbReference>
<dbReference type="CDD" id="cd08995">
    <property type="entry name" value="GH32_EcAec43-like"/>
    <property type="match status" value="1"/>
</dbReference>
<dbReference type="AlphaFoldDB" id="A0A9D2N9T2"/>
<evidence type="ECO:0000256" key="3">
    <source>
        <dbReference type="ARBA" id="ARBA00022801"/>
    </source>
</evidence>
<dbReference type="InterPro" id="IPR023296">
    <property type="entry name" value="Glyco_hydro_beta-prop_sf"/>
</dbReference>
<dbReference type="EC" id="3.2.1.26" evidence="2"/>
<evidence type="ECO:0000313" key="6">
    <source>
        <dbReference type="EMBL" id="HJC14724.1"/>
    </source>
</evidence>
<dbReference type="Pfam" id="PF00251">
    <property type="entry name" value="Glyco_hydro_32N"/>
    <property type="match status" value="1"/>
</dbReference>
<evidence type="ECO:0000256" key="4">
    <source>
        <dbReference type="ARBA" id="ARBA00023295"/>
    </source>
</evidence>
<evidence type="ECO:0000256" key="2">
    <source>
        <dbReference type="ARBA" id="ARBA00012758"/>
    </source>
</evidence>
<dbReference type="InterPro" id="IPR001362">
    <property type="entry name" value="Glyco_hydro_32"/>
</dbReference>
<evidence type="ECO:0000259" key="5">
    <source>
        <dbReference type="Pfam" id="PF00251"/>
    </source>
</evidence>
<proteinExistence type="inferred from homology"/>
<evidence type="ECO:0000313" key="7">
    <source>
        <dbReference type="Proteomes" id="UP000823849"/>
    </source>
</evidence>
<dbReference type="InterPro" id="IPR051214">
    <property type="entry name" value="GH32_Enzymes"/>
</dbReference>
<dbReference type="GO" id="GO:0005975">
    <property type="term" value="P:carbohydrate metabolic process"/>
    <property type="evidence" value="ECO:0007669"/>
    <property type="project" value="InterPro"/>
</dbReference>
<protein>
    <recommendedName>
        <fullName evidence="2">beta-fructofuranosidase</fullName>
        <ecNumber evidence="2">3.2.1.26</ecNumber>
    </recommendedName>
</protein>
<reference evidence="6" key="1">
    <citation type="journal article" date="2021" name="PeerJ">
        <title>Extensive microbial diversity within the chicken gut microbiome revealed by metagenomics and culture.</title>
        <authorList>
            <person name="Gilroy R."/>
            <person name="Ravi A."/>
            <person name="Getino M."/>
            <person name="Pursley I."/>
            <person name="Horton D.L."/>
            <person name="Alikhan N.F."/>
            <person name="Baker D."/>
            <person name="Gharbi K."/>
            <person name="Hall N."/>
            <person name="Watson M."/>
            <person name="Adriaenssens E.M."/>
            <person name="Foster-Nyarko E."/>
            <person name="Jarju S."/>
            <person name="Secka A."/>
            <person name="Antonio M."/>
            <person name="Oren A."/>
            <person name="Chaudhuri R.R."/>
            <person name="La Ragione R."/>
            <person name="Hildebrand F."/>
            <person name="Pallen M.J."/>
        </authorList>
    </citation>
    <scope>NUCLEOTIDE SEQUENCE</scope>
    <source>
        <strain evidence="6">CHK185-5351</strain>
    </source>
</reference>
<dbReference type="Gene3D" id="2.115.10.20">
    <property type="entry name" value="Glycosyl hydrolase domain, family 43"/>
    <property type="match status" value="1"/>
</dbReference>
<comment type="similarity">
    <text evidence="1">Belongs to the glycosyl hydrolase 32 family.</text>
</comment>
<organism evidence="6 7">
    <name type="scientific">Candidatus Fusicatenibacter intestinigallinarum</name>
    <dbReference type="NCBI Taxonomy" id="2838598"/>
    <lineage>
        <taxon>Bacteria</taxon>
        <taxon>Bacillati</taxon>
        <taxon>Bacillota</taxon>
        <taxon>Clostridia</taxon>
        <taxon>Lachnospirales</taxon>
        <taxon>Lachnospiraceae</taxon>
        <taxon>Fusicatenibacter</taxon>
    </lineage>
</organism>
<dbReference type="GO" id="GO:0004564">
    <property type="term" value="F:beta-fructofuranosidase activity"/>
    <property type="evidence" value="ECO:0007669"/>
    <property type="project" value="UniProtKB-EC"/>
</dbReference>
<dbReference type="PANTHER" id="PTHR43101:SF1">
    <property type="entry name" value="BETA-FRUCTOSIDASE"/>
    <property type="match status" value="1"/>
</dbReference>
<name>A0A9D2N9T2_9FIRM</name>
<reference evidence="6" key="2">
    <citation type="submission" date="2021-04" db="EMBL/GenBank/DDBJ databases">
        <authorList>
            <person name="Gilroy R."/>
        </authorList>
    </citation>
    <scope>NUCLEOTIDE SEQUENCE</scope>
    <source>
        <strain evidence="6">CHK185-5351</strain>
    </source>
</reference>
<dbReference type="Proteomes" id="UP000823849">
    <property type="component" value="Unassembled WGS sequence"/>
</dbReference>